<feature type="domain" description="Carrier" evidence="4">
    <location>
        <begin position="1037"/>
        <end position="1112"/>
    </location>
</feature>
<dbReference type="Gene3D" id="3.30.559.10">
    <property type="entry name" value="Chloramphenicol acetyltransferase-like domain"/>
    <property type="match status" value="4"/>
</dbReference>
<dbReference type="Gene3D" id="1.10.1200.10">
    <property type="entry name" value="ACP-like"/>
    <property type="match status" value="4"/>
</dbReference>
<keyword evidence="2" id="KW-0596">Phosphopantetheine</keyword>
<dbReference type="SUPFAM" id="SSF52777">
    <property type="entry name" value="CoA-dependent acyltransferases"/>
    <property type="match status" value="8"/>
</dbReference>
<dbReference type="InterPro" id="IPR010071">
    <property type="entry name" value="AA_adenyl_dom"/>
</dbReference>
<dbReference type="Gene3D" id="3.40.50.980">
    <property type="match status" value="4"/>
</dbReference>
<accession>A0ABV9PMJ8</accession>
<dbReference type="InterPro" id="IPR009081">
    <property type="entry name" value="PP-bd_ACP"/>
</dbReference>
<sequence length="4283" mass="487367">MNIELLLAELRSKNVKLAIKDDKLICILPDAGIDDTLLGLLKEHKEELKRTIQEKTNFKKYQAIPKSVEMGSYPLSPSQKRLWMLSQFEGGSQAYNMSYAIKLIGELPVVTFEKSFKQLIEHHEVLRTVFKNDTETDEVRQFIIPVNEIEFKITQADFSAESDFDQKLGEYINYKINEEFNLEKAPLVRASLIKIADNEHIFLFGMHHIISDGLSMELLISEIVQRYDNLLQGKDNSTIAPLKFQYKDYAVWLNEEMQKEKYLNAEKYWLNKFKGELPILNLPAFKARPAIQTFNGDTLEHTFSEDFANKLKSFSEDNKATLFMTFMAGVKALLYRYSGQDDIIVGIPIAGREHPDLGNQIGLYINTLVIRTQFNDKNTFAELLQIEKDNLIAANEHQMFSFDELVRKLNVKRDLSRSALFDVLVNFQNQSQNSLNIQEEINGLKLEKYEYQKKSSQFDISFNFSEYNNQITLNIEYNTDIYGASWATKIVTHFEALLLQAIANKEKLVEQIDFLTDEEKNQVLVQYNNTKVVYPKDKTVVDLFSKQVLETPNNIALKDSFQSYTYSELDRLSGKIANYLRSLRGEEDKSPIAVLMNRSSGMVAVLLGILKSGRPYITLDPIFPEERLNYIINNSEVKIVISAEEYSHIGKEVETTIKSEDLFAKITDFKETIAAITVPQDTAYIIYTSGSTGNPKGVEIGHQSLVNFLTSIQQKPGIGVNDILFSVTTYSFDISILEFFVPIISGATLYVAEQEILVNPDSIIQKIEEIKPTVLQATPSFYQMLFNADWQGSKALKVLCGGDLLNEELAKKLVAACSEVWNMYGPTETTIWSSLKQIEFPKDASNIGKPINNTQFYLLDKYLKTSPLGSVGGIYIGGDGLAKGYYKNEILTKEKFIKSPFSESEFIYETGDLGKWNEKGEIQFLGRNDNQVKIRGYRIELGDIETALSQYSKDLKEVVVVARELNAEKALVVYYVSENNIEKTALRTYLQGKLPEYMVPNIYVALESLPLTPNGKIDRKSLPGIANEDITRKEYVAPTNETEQIVAEIWQRLLNLETIGSTDDFFELGGHSILLTRLLTEYQKIFRISVNLKALYVNTSLKDHAVLINESKKEKSVAVIEIEKLADQKHYDLSPSQVRYWLLYKIQEKSQEFNIYSTQQLPADLNIQAFEKAFNKLVERHEILRTVFTEDSGIPKQKVLSHIPVTIPAFTKDSEIRNEIFDHEFDLEAYPLFKVGILENEASHTLYFNIHHIISDGWSIDVISRDLMHIYNAVIAEENANLPELPIQYKDYAAWQNNQLQSSGVSSYETYWKEKLSGSLPYLQLPSDYASKIKTNSSTSSSYTVYLDAVQKKKIDKLSKESSISSFALFVATLKILLFRLTAEEDIIIGIPAANRNHYQLKDLVGCFINTLVLRDRINENDSFLVWLQQVNETLINALANQNYPFEKLLELIKVTSEDNRFPLCPVFINMLDFDLESTQTITDFNPIHKTLESSPKFDLECYVKTFSNGYVINCVYDHNLFKKETIEYWIEAYLSIIDQVVENEQDAVNTIRIFENYIPQAEDLKPANSFDYFESIEIEQSIAQRFEKQAQRFPDRIAVYANQVSLTYTQLNNSANYLATQIQEKTNPETRRIALLLNHNETCVIGMLGVLKAGYTYVPIDANSPLSRIQYIMEDSGCKHLVCNATTIDVAHQLVKDVPELAIIKIEDDYNLPEIANIEQVINSDTEAYILYTSGSTGLPKGVIQSQRNVLHFIRVYTNNIHIAIDDNLSVFSTYTFDASVKDIYGAILNGATVSIYDIVENGLETLPQWLLDQNISVIHMVPTIYRNFLKGLAKNEILPNIRLIDLGGESCHKTDFDLFQEHFAEGAFLVNDYGPTESTIVAQKFLNHKSQLTRNNVPLGKAVVDTEIFLLDENNNRKGVYQTGEIVFRSDYLSLGYLNREELTSKAFVSGFESQNKRIYKSGDVGKMLPTGEIEFLQRKDSQVKLNGLRIELSEIEYQLEQIGSIKKAVVLVKEVQDISYITAYIKVNENQEINEVKVLLGAILPKYMIPSIYLVLEEFPLTRTGKIDRNALPNPVLSDLRKVVYVAPKNELENQLVTIWAETLNLNFEAVGTENSFFELGGHSLVVSQVINRIHKQLNKQITFREFFSNPTIQLLSAKLKEDNFVTIPNAPFQESYALSASQKRLWILSQFEGGSQAYNMSYAVKLKGDLDSVLFHKAFRALIDRHEVLRTLFKYDIKTEEVRQFILPVDEINPEFDTIQLKSGSALENEIEIDDYFQTRCNEAFNLEKAPLLRSGIIEIKDQEHILFLSIHHIISDGWSMELIVKEIVLIYNSLIQGEDINLPELKIQYKDYAAWLNSEVEKEKYKVSEQYWLEQFSGTIPVLELPAFRNRPLVKTYNGDYASHSFSSDLLKKLHAFSSKHDVTLFMTLLTGINVLLSKYSGQDDIIIGTPVAGRDHADLENQIGIYLNTLALRTTINSDDDVLELLDFEKKMILSAYENQNYPFDEMVEKLELKRDTSRSALFDVMIVLQSQSKLSGFNNDNQGLTNIEVERYNLKREVSKFDLTFEFVEESNLLLRINYNTDLYDSSFIDRLIQHFEIIISKIIDAPKEKIKNIDYLPAAEKAKVLFDFNATKVDYSKEETIVTLFEDQVKKTPDDIALVFDEVRLTYAQFNAKANQFASYLKRKYNVQAHDKVGIKQDRSETLVLSILAVLKSGGAYVPIDSAYPQERIDFIEKDSNCKVIIDAAEWNNFVLESENYAVGNLDQKAAPENSAYVIYTSGSTGNPKGVDIAHASLANYLLWGRDYYSANGSRSLDFGLFTSLSFDLTVTSLFLPIISGGTLTVFETTGDISKLLTAYLSSDITSIKLTPAHISILESLDLSATAVELAVVGGEALLENQVKILKNLNPNIRIINEYGPTEATVGCIVYDIKDAQETVLIGKPIANTQIYILDESHNPSAIGVTGELYIAGNGLARGYINRPELMAEKFITNPFNKEVLMYKTGDLGRWLPNGNIDYTGRIDDQVKIRGYRIELGELENRLSKIAGISHSVVAVKDDKKEKYLVAYYVAETILDKILIQKELSEVLPDYMLPGYYIQLQAIPLTTNGKVDKKALPDTTTGDLIRKEYIAARNSTEQQVTEIWQDVLKINKIGIKDNFFELGGHSLTLIKVVNQLNRQLSKNISITEFFQTPTIEGIARKLEGFTYQAIENVPDSDHYPLTASQLRFWILSQFAQASLAYNIPATVLFKGDLDIQKLEQSFQVLIARHEILRTFFRSNDKGDVHQYIVPAASLEFSITREDFSSLSDSEQAVKAYLHHKNSEAFDLEKAPLLRSAIIKTNKKEHVFYLSMHHIISDGWSMELMIKEIVVIYNSLVQDKNIELPELKIQYKDYAAWLNNGVQKEKYKVSEQYWLQQLSGTIPVLELPVFKNRPLIKTYNGNDITYTFPKDVFKKLKVFSNKYDATLFMTLVTSINALLSRYSGQDDIIIGTPVAGRDHVDLENQIGLYLNTLVLRTSIHKDSSVLELLEFEKKMILAAYENQNYPFDELVEKLQLKRDTSRSALFDVMVVLQNQSSAANSKSDDLELANLEVENYTLKRDISKFDLTFEFREEESLSLRINYNTDIYDQGFIERLIQHLEIIVATMIDSPEEKIQHINYLTAGEKNQIELDYNAAIVENPKGKSIVDLFEEQVKNTPDETALVFDEVKLTYKQLNEEANQFGAYLTDKFNAQPEDLFGIKLDRSEKLIIILLGVLKSGAAYLPLDSGYPQERLDYIEKDSNCKAVITEKEWKEFYSESKNYPLDNLQRNASLNHTAYVIYTSGSTGNPKGVVIEHAGIVNTILSQIDIFGIKECKNSLQFASFSFDASVSEIFITLLSGNTLFVLNEETRKDVKLLEKYIVENKIEIATIPPALFKLIEVNKLKDLKVLVTAGEAAVYEKVVEYLNHGTFFNAYGPTETSICATIFKIEKGTKLSFTSIPIGKPIANTQVYVLNESLSPCPVGVSGELFVSGYGLARGYLYNQMMTDQKFLPNPFRAGELMYRTGDLVRKLPNGDIDYLGRIDDQVKIRGYRIELGEIESLLSGYSEDIVQGAVEAVLIEGEKTLVAYYVAQNNIDKSDLKDYLSKRLPDYMVPSFYVALDKILLTPNGKTDRKALPSVTSQDIIHKKYVAPRNELEEQLIKIIASLINIDESEVGINDNFFDLGINSLKLVRIQDIIKSQLGFEINISMLFEFTNIKNLADKIYGLENNTQIQPEIQQENILEQFDEFLEELIDKNYE</sequence>
<dbReference type="NCBIfam" id="NF003417">
    <property type="entry name" value="PRK04813.1"/>
    <property type="match status" value="4"/>
</dbReference>
<dbReference type="Gene3D" id="3.30.300.30">
    <property type="match status" value="4"/>
</dbReference>
<dbReference type="SMART" id="SM00823">
    <property type="entry name" value="PKS_PP"/>
    <property type="match status" value="3"/>
</dbReference>
<dbReference type="InterPro" id="IPR036736">
    <property type="entry name" value="ACP-like_sf"/>
</dbReference>
<evidence type="ECO:0000256" key="1">
    <source>
        <dbReference type="ARBA" id="ARBA00001957"/>
    </source>
</evidence>
<organism evidence="5 6">
    <name type="scientific">Flavobacterium branchiicola</name>
    <dbReference type="NCBI Taxonomy" id="1114875"/>
    <lineage>
        <taxon>Bacteria</taxon>
        <taxon>Pseudomonadati</taxon>
        <taxon>Bacteroidota</taxon>
        <taxon>Flavobacteriia</taxon>
        <taxon>Flavobacteriales</taxon>
        <taxon>Flavobacteriaceae</taxon>
        <taxon>Flavobacterium</taxon>
    </lineage>
</organism>
<dbReference type="Pfam" id="PF00550">
    <property type="entry name" value="PP-binding"/>
    <property type="match status" value="4"/>
</dbReference>
<dbReference type="InterPro" id="IPR042099">
    <property type="entry name" value="ANL_N_sf"/>
</dbReference>
<dbReference type="PANTHER" id="PTHR45527:SF1">
    <property type="entry name" value="FATTY ACID SYNTHASE"/>
    <property type="match status" value="1"/>
</dbReference>
<evidence type="ECO:0000259" key="4">
    <source>
        <dbReference type="PROSITE" id="PS50075"/>
    </source>
</evidence>
<dbReference type="InterPro" id="IPR006162">
    <property type="entry name" value="Ppantetheine_attach_site"/>
</dbReference>
<dbReference type="InterPro" id="IPR000873">
    <property type="entry name" value="AMP-dep_synth/lig_dom"/>
</dbReference>
<reference evidence="6" key="1">
    <citation type="journal article" date="2019" name="Int. J. Syst. Evol. Microbiol.">
        <title>The Global Catalogue of Microorganisms (GCM) 10K type strain sequencing project: providing services to taxonomists for standard genome sequencing and annotation.</title>
        <authorList>
            <consortium name="The Broad Institute Genomics Platform"/>
            <consortium name="The Broad Institute Genome Sequencing Center for Infectious Disease"/>
            <person name="Wu L."/>
            <person name="Ma J."/>
        </authorList>
    </citation>
    <scope>NUCLEOTIDE SEQUENCE [LARGE SCALE GENOMIC DNA]</scope>
    <source>
        <strain evidence="6">WYCCWR 13023</strain>
    </source>
</reference>
<comment type="cofactor">
    <cofactor evidence="1">
        <name>pantetheine 4'-phosphate</name>
        <dbReference type="ChEBI" id="CHEBI:47942"/>
    </cofactor>
</comment>
<dbReference type="Proteomes" id="UP001595935">
    <property type="component" value="Unassembled WGS sequence"/>
</dbReference>
<dbReference type="Pfam" id="PF13193">
    <property type="entry name" value="AMP-binding_C"/>
    <property type="match status" value="1"/>
</dbReference>
<dbReference type="PROSITE" id="PS00455">
    <property type="entry name" value="AMP_BINDING"/>
    <property type="match status" value="4"/>
</dbReference>
<evidence type="ECO:0000256" key="3">
    <source>
        <dbReference type="ARBA" id="ARBA00022553"/>
    </source>
</evidence>
<dbReference type="Gene3D" id="2.30.38.10">
    <property type="entry name" value="Luciferase, Domain 3"/>
    <property type="match status" value="2"/>
</dbReference>
<dbReference type="Gene3D" id="3.30.559.30">
    <property type="entry name" value="Nonribosomal peptide synthetase, condensation domain"/>
    <property type="match status" value="4"/>
</dbReference>
<dbReference type="InterPro" id="IPR001242">
    <property type="entry name" value="Condensation_dom"/>
</dbReference>
<dbReference type="Pfam" id="PF00668">
    <property type="entry name" value="Condensation"/>
    <property type="match status" value="4"/>
</dbReference>
<feature type="domain" description="Carrier" evidence="4">
    <location>
        <begin position="3135"/>
        <end position="3210"/>
    </location>
</feature>
<dbReference type="InterPro" id="IPR020806">
    <property type="entry name" value="PKS_PP-bd"/>
</dbReference>
<dbReference type="CDD" id="cd05930">
    <property type="entry name" value="A_NRPS"/>
    <property type="match status" value="3"/>
</dbReference>
<dbReference type="SUPFAM" id="SSF47336">
    <property type="entry name" value="ACP-like"/>
    <property type="match status" value="4"/>
</dbReference>
<dbReference type="RefSeq" id="WP_213259832.1">
    <property type="nucleotide sequence ID" value="NZ_JAGYWA010000009.1"/>
</dbReference>
<protein>
    <submittedName>
        <fullName evidence="5">Non-ribosomal peptide synthetase</fullName>
    </submittedName>
</protein>
<keyword evidence="3" id="KW-0597">Phosphoprotein</keyword>
<evidence type="ECO:0000313" key="6">
    <source>
        <dbReference type="Proteomes" id="UP001595935"/>
    </source>
</evidence>
<name>A0ABV9PMJ8_9FLAO</name>
<dbReference type="EMBL" id="JBHSGV010000009">
    <property type="protein sequence ID" value="MFC4749818.1"/>
    <property type="molecule type" value="Genomic_DNA"/>
</dbReference>
<comment type="caution">
    <text evidence="5">The sequence shown here is derived from an EMBL/GenBank/DDBJ whole genome shotgun (WGS) entry which is preliminary data.</text>
</comment>
<feature type="domain" description="Carrier" evidence="4">
    <location>
        <begin position="4175"/>
        <end position="4252"/>
    </location>
</feature>
<gene>
    <name evidence="5" type="ORF">ACFO5S_20365</name>
</gene>
<proteinExistence type="predicted"/>
<evidence type="ECO:0000313" key="5">
    <source>
        <dbReference type="EMBL" id="MFC4749818.1"/>
    </source>
</evidence>
<dbReference type="PROSITE" id="PS50075">
    <property type="entry name" value="CARRIER"/>
    <property type="match status" value="4"/>
</dbReference>
<dbReference type="CDD" id="cd19531">
    <property type="entry name" value="LCL_NRPS-like"/>
    <property type="match status" value="4"/>
</dbReference>
<dbReference type="NCBIfam" id="TIGR01733">
    <property type="entry name" value="AA-adenyl-dom"/>
    <property type="match status" value="4"/>
</dbReference>
<evidence type="ECO:0000256" key="2">
    <source>
        <dbReference type="ARBA" id="ARBA00022450"/>
    </source>
</evidence>
<dbReference type="InterPro" id="IPR023213">
    <property type="entry name" value="CAT-like_dom_sf"/>
</dbReference>
<keyword evidence="6" id="KW-1185">Reference proteome</keyword>
<feature type="domain" description="Carrier" evidence="4">
    <location>
        <begin position="2090"/>
        <end position="2167"/>
    </location>
</feature>
<dbReference type="InterPro" id="IPR045851">
    <property type="entry name" value="AMP-bd_C_sf"/>
</dbReference>
<dbReference type="PROSITE" id="PS00012">
    <property type="entry name" value="PHOSPHOPANTETHEINE"/>
    <property type="match status" value="1"/>
</dbReference>
<dbReference type="Gene3D" id="3.40.50.12780">
    <property type="entry name" value="N-terminal domain of ligase-like"/>
    <property type="match status" value="2"/>
</dbReference>
<dbReference type="PANTHER" id="PTHR45527">
    <property type="entry name" value="NONRIBOSOMAL PEPTIDE SYNTHETASE"/>
    <property type="match status" value="1"/>
</dbReference>
<dbReference type="Pfam" id="PF00501">
    <property type="entry name" value="AMP-binding"/>
    <property type="match status" value="4"/>
</dbReference>
<dbReference type="InterPro" id="IPR020845">
    <property type="entry name" value="AMP-binding_CS"/>
</dbReference>
<dbReference type="InterPro" id="IPR025110">
    <property type="entry name" value="AMP-bd_C"/>
</dbReference>
<dbReference type="SUPFAM" id="SSF56801">
    <property type="entry name" value="Acetyl-CoA synthetase-like"/>
    <property type="match status" value="4"/>
</dbReference>